<dbReference type="GO" id="GO:0016765">
    <property type="term" value="F:transferase activity, transferring alkyl or aryl (other than methyl) groups"/>
    <property type="evidence" value="ECO:0007669"/>
    <property type="project" value="InterPro"/>
</dbReference>
<comment type="subcellular location">
    <subcellularLocation>
        <location evidence="1">Membrane</location>
        <topology evidence="1">Multi-pass membrane protein</topology>
    </subcellularLocation>
</comment>
<sequence length="480" mass="53195">MTDSARDTKGARPPLCVDLDGTLIRTDLLVESAFALLSHRPFMLFPMLVWLLRGKARLKREIAQRVELSVSTLPYNDEVVAWVREQQSLRTTILCSAADTALATRVADHVGGFDDVIASDGQHNLSGANKAASLVELYGERGFDYVGNAAVDLHVWKYANAAIVVESGSNLSVAAARVTRVERTFSRTEATGRQWLKALRVHQWVKNILLFLPLLASHRVFEPKAFLSTALAFLCFGLCASSVYVTNDLLDLSADRQHRRKKHRPFAAGTIPLYQGPIAAFALLIASFSLAWRLTPTFALVLLGYYLLTTGYSFKFKRIVMLDVVVLALLYTTRIVAGTAAIQAKLSFWLLAFSMFIFLSLAMVKRYTELLAAQRAAEIKAAGRGYDVEDIPLIQSLGASSGYLSVLVLALYIDSTASQSLYRHPDYLWLLCPLLLYWISRTWAIAHRGIMHDDPVVFAITDKVSRVLLLIAGIIVVLSI</sequence>
<protein>
    <submittedName>
        <fullName evidence="7">UbiA family prenyltransferase</fullName>
    </submittedName>
</protein>
<feature type="transmembrane region" description="Helical" evidence="6">
    <location>
        <begin position="227"/>
        <end position="245"/>
    </location>
</feature>
<dbReference type="Proteomes" id="UP000255334">
    <property type="component" value="Unassembled WGS sequence"/>
</dbReference>
<dbReference type="InterPro" id="IPR044878">
    <property type="entry name" value="UbiA_sf"/>
</dbReference>
<evidence type="ECO:0000256" key="4">
    <source>
        <dbReference type="ARBA" id="ARBA00022989"/>
    </source>
</evidence>
<feature type="transmembrane region" description="Helical" evidence="6">
    <location>
        <begin position="346"/>
        <end position="364"/>
    </location>
</feature>
<keyword evidence="2" id="KW-1003">Cell membrane</keyword>
<keyword evidence="5 6" id="KW-0472">Membrane</keyword>
<dbReference type="PANTHER" id="PTHR11048">
    <property type="entry name" value="PRENYLTRANSFERASES"/>
    <property type="match status" value="1"/>
</dbReference>
<keyword evidence="3 6" id="KW-0812">Transmembrane</keyword>
<evidence type="ECO:0000256" key="1">
    <source>
        <dbReference type="ARBA" id="ARBA00004141"/>
    </source>
</evidence>
<dbReference type="PANTHER" id="PTHR11048:SF5">
    <property type="entry name" value="DECAPRENYL-PHOSPHATE PHOSPHORIBOSYLTRANSFERASE"/>
    <property type="match status" value="1"/>
</dbReference>
<dbReference type="InterPro" id="IPR036412">
    <property type="entry name" value="HAD-like_sf"/>
</dbReference>
<dbReference type="InterPro" id="IPR039653">
    <property type="entry name" value="Prenyltransferase"/>
</dbReference>
<dbReference type="InterPro" id="IPR000537">
    <property type="entry name" value="UbiA_prenyltransferase"/>
</dbReference>
<reference evidence="7 8" key="1">
    <citation type="submission" date="2018-07" db="EMBL/GenBank/DDBJ databases">
        <title>Dyella monticola sp. nov. and Dyella psychrodurans sp. nov. isolated from monsoon evergreen broad-leaved forest soil of Dinghu Mountain, China.</title>
        <authorList>
            <person name="Gao Z."/>
            <person name="Qiu L."/>
        </authorList>
    </citation>
    <scope>NUCLEOTIDE SEQUENCE [LARGE SCALE GENOMIC DNA]</scope>
    <source>
        <strain evidence="7 8">4MSK11</strain>
    </source>
</reference>
<feature type="transmembrane region" description="Helical" evidence="6">
    <location>
        <begin position="291"/>
        <end position="308"/>
    </location>
</feature>
<evidence type="ECO:0000256" key="6">
    <source>
        <dbReference type="SAM" id="Phobius"/>
    </source>
</evidence>
<evidence type="ECO:0000256" key="3">
    <source>
        <dbReference type="ARBA" id="ARBA00022692"/>
    </source>
</evidence>
<accession>A0A370X597</accession>
<feature type="transmembrane region" description="Helical" evidence="6">
    <location>
        <begin position="320"/>
        <end position="340"/>
    </location>
</feature>
<evidence type="ECO:0000256" key="2">
    <source>
        <dbReference type="ARBA" id="ARBA00022475"/>
    </source>
</evidence>
<gene>
    <name evidence="7" type="ORF">DWU99_12900</name>
</gene>
<feature type="transmembrane region" description="Helical" evidence="6">
    <location>
        <begin position="427"/>
        <end position="444"/>
    </location>
</feature>
<comment type="caution">
    <text evidence="7">The sequence shown here is derived from an EMBL/GenBank/DDBJ whole genome shotgun (WGS) entry which is preliminary data.</text>
</comment>
<keyword evidence="4 6" id="KW-1133">Transmembrane helix</keyword>
<evidence type="ECO:0000256" key="5">
    <source>
        <dbReference type="ARBA" id="ARBA00023136"/>
    </source>
</evidence>
<dbReference type="GO" id="GO:0005886">
    <property type="term" value="C:plasma membrane"/>
    <property type="evidence" value="ECO:0007669"/>
    <property type="project" value="TreeGrafter"/>
</dbReference>
<dbReference type="EMBL" id="QRBF01000004">
    <property type="protein sequence ID" value="RDS83421.1"/>
    <property type="molecule type" value="Genomic_DNA"/>
</dbReference>
<evidence type="ECO:0000313" key="8">
    <source>
        <dbReference type="Proteomes" id="UP000255334"/>
    </source>
</evidence>
<keyword evidence="8" id="KW-1185">Reference proteome</keyword>
<dbReference type="Gene3D" id="3.40.50.1000">
    <property type="entry name" value="HAD superfamily/HAD-like"/>
    <property type="match status" value="1"/>
</dbReference>
<feature type="transmembrane region" description="Helical" evidence="6">
    <location>
        <begin position="266"/>
        <end position="285"/>
    </location>
</feature>
<organism evidence="7 8">
    <name type="scientific">Dyella psychrodurans</name>
    <dbReference type="NCBI Taxonomy" id="1927960"/>
    <lineage>
        <taxon>Bacteria</taxon>
        <taxon>Pseudomonadati</taxon>
        <taxon>Pseudomonadota</taxon>
        <taxon>Gammaproteobacteria</taxon>
        <taxon>Lysobacterales</taxon>
        <taxon>Rhodanobacteraceae</taxon>
        <taxon>Dyella</taxon>
    </lineage>
</organism>
<evidence type="ECO:0000313" key="7">
    <source>
        <dbReference type="EMBL" id="RDS83421.1"/>
    </source>
</evidence>
<dbReference type="Pfam" id="PF01040">
    <property type="entry name" value="UbiA"/>
    <property type="match status" value="1"/>
</dbReference>
<proteinExistence type="predicted"/>
<dbReference type="Gene3D" id="1.10.357.140">
    <property type="entry name" value="UbiA prenyltransferase"/>
    <property type="match status" value="1"/>
</dbReference>
<dbReference type="OrthoDB" id="9803632at2"/>
<dbReference type="CDD" id="cd13963">
    <property type="entry name" value="PT_UbiA_2"/>
    <property type="match status" value="1"/>
</dbReference>
<dbReference type="SUPFAM" id="SSF56784">
    <property type="entry name" value="HAD-like"/>
    <property type="match status" value="1"/>
</dbReference>
<dbReference type="GO" id="GO:0009247">
    <property type="term" value="P:glycolipid biosynthetic process"/>
    <property type="evidence" value="ECO:0007669"/>
    <property type="project" value="TreeGrafter"/>
</dbReference>
<dbReference type="AlphaFoldDB" id="A0A370X597"/>
<name>A0A370X597_9GAMM</name>
<dbReference type="InterPro" id="IPR023214">
    <property type="entry name" value="HAD_sf"/>
</dbReference>
<feature type="transmembrane region" description="Helical" evidence="6">
    <location>
        <begin position="456"/>
        <end position="478"/>
    </location>
</feature>
<keyword evidence="7" id="KW-0808">Transferase</keyword>
<dbReference type="NCBIfam" id="NF006088">
    <property type="entry name" value="PRK08238.1"/>
    <property type="match status" value="1"/>
</dbReference>